<evidence type="ECO:0000313" key="2">
    <source>
        <dbReference type="EMBL" id="ATS18732.1"/>
    </source>
</evidence>
<organism evidence="2 3">
    <name type="scientific">Parathermosynechococcus lividus PCC 6715</name>
    <dbReference type="NCBI Taxonomy" id="1917166"/>
    <lineage>
        <taxon>Bacteria</taxon>
        <taxon>Bacillati</taxon>
        <taxon>Cyanobacteriota</taxon>
        <taxon>Cyanophyceae</taxon>
        <taxon>Acaryochloridales</taxon>
        <taxon>Thermosynechococcaceae</taxon>
        <taxon>Parathermosynechococcus</taxon>
    </lineage>
</organism>
<dbReference type="AlphaFoldDB" id="A0A2D2Q2H9"/>
<gene>
    <name evidence="2" type="ORF">BRW62_08200</name>
</gene>
<evidence type="ECO:0000313" key="3">
    <source>
        <dbReference type="Proteomes" id="UP000231057"/>
    </source>
</evidence>
<dbReference type="EMBL" id="CP018092">
    <property type="protein sequence ID" value="ATS18732.1"/>
    <property type="molecule type" value="Genomic_DNA"/>
</dbReference>
<feature type="signal peptide" evidence="1">
    <location>
        <begin position="1"/>
        <end position="26"/>
    </location>
</feature>
<keyword evidence="1" id="KW-0732">Signal</keyword>
<accession>A0A2D2Q2H9</accession>
<protein>
    <submittedName>
        <fullName evidence="2">Uncharacterized protein</fullName>
    </submittedName>
</protein>
<dbReference type="RefSeq" id="WP_099799073.1">
    <property type="nucleotide sequence ID" value="NZ_CP018092.1"/>
</dbReference>
<proteinExistence type="predicted"/>
<keyword evidence="3" id="KW-1185">Reference proteome</keyword>
<dbReference type="KEGG" id="slw:BRW62_08200"/>
<sequence>MLRPLSCLIAALAAGVGVSLSQPMRAQSASPFPEEMMTSTVQQMSDSLATYIAGSSCSQLASIVKMIPTDGSNPALDPNSIIGSVMLTVKNSPNLQSTIATRVGPPLISKMLECNMVPVDLLMQAATTRRGP</sequence>
<evidence type="ECO:0000256" key="1">
    <source>
        <dbReference type="SAM" id="SignalP"/>
    </source>
</evidence>
<dbReference type="Proteomes" id="UP000231057">
    <property type="component" value="Chromosome"/>
</dbReference>
<dbReference type="OrthoDB" id="565209at2"/>
<name>A0A2D2Q2H9_PARLV</name>
<feature type="chain" id="PRO_5013561624" evidence="1">
    <location>
        <begin position="27"/>
        <end position="132"/>
    </location>
</feature>
<reference evidence="2 3" key="1">
    <citation type="submission" date="2016-11" db="EMBL/GenBank/DDBJ databases">
        <title>Complete genome sequence of thermophilic cyanobacteria strain Synechococcus sp. PCC6715.</title>
        <authorList>
            <person name="Tang J."/>
            <person name="Daroch M."/>
            <person name="Liang Y."/>
            <person name="Jiang D."/>
            <person name="Shah M."/>
        </authorList>
    </citation>
    <scope>NUCLEOTIDE SEQUENCE [LARGE SCALE GENOMIC DNA]</scope>
    <source>
        <strain evidence="2 3">PCC 6715</strain>
    </source>
</reference>
<reference evidence="3" key="2">
    <citation type="journal article" date="2022" name="Front. Microbiol.">
        <title>Comparative Genomic Analysis Revealed Distinct Molecular Components and Organization of CO2-Concentrating Mechanism in Thermophilic Cyanobacteria.</title>
        <authorList>
            <person name="Tang J."/>
            <person name="Zhou H."/>
            <person name="Yao D."/>
            <person name="Riaz S."/>
            <person name="You D."/>
            <person name="Klepacz-Smolka A."/>
            <person name="Daroch M."/>
        </authorList>
    </citation>
    <scope>NUCLEOTIDE SEQUENCE [LARGE SCALE GENOMIC DNA]</scope>
    <source>
        <strain evidence="3">PCC 6715</strain>
    </source>
</reference>